<feature type="chain" id="PRO_5011657712" evidence="2">
    <location>
        <begin position="27"/>
        <end position="88"/>
    </location>
</feature>
<evidence type="ECO:0000256" key="1">
    <source>
        <dbReference type="SAM" id="MobiDB-lite"/>
    </source>
</evidence>
<dbReference type="Proteomes" id="UP000199647">
    <property type="component" value="Unassembled WGS sequence"/>
</dbReference>
<name>A0A1H9LDL1_9HYPH</name>
<dbReference type="EMBL" id="FOFG01000011">
    <property type="protein sequence ID" value="SER09287.1"/>
    <property type="molecule type" value="Genomic_DNA"/>
</dbReference>
<proteinExistence type="predicted"/>
<organism evidence="3 4">
    <name type="scientific">Faunimonas pinastri</name>
    <dbReference type="NCBI Taxonomy" id="1855383"/>
    <lineage>
        <taxon>Bacteria</taxon>
        <taxon>Pseudomonadati</taxon>
        <taxon>Pseudomonadota</taxon>
        <taxon>Alphaproteobacteria</taxon>
        <taxon>Hyphomicrobiales</taxon>
        <taxon>Afifellaceae</taxon>
        <taxon>Faunimonas</taxon>
    </lineage>
</organism>
<reference evidence="3 4" key="1">
    <citation type="submission" date="2016-10" db="EMBL/GenBank/DDBJ databases">
        <authorList>
            <person name="de Groot N.N."/>
        </authorList>
    </citation>
    <scope>NUCLEOTIDE SEQUENCE [LARGE SCALE GENOMIC DNA]</scope>
    <source>
        <strain evidence="3 4">A52C2</strain>
    </source>
</reference>
<feature type="region of interest" description="Disordered" evidence="1">
    <location>
        <begin position="25"/>
        <end position="47"/>
    </location>
</feature>
<keyword evidence="2" id="KW-0732">Signal</keyword>
<evidence type="ECO:0000313" key="3">
    <source>
        <dbReference type="EMBL" id="SER09287.1"/>
    </source>
</evidence>
<accession>A0A1H9LDL1</accession>
<keyword evidence="4" id="KW-1185">Reference proteome</keyword>
<sequence>MKLTSGIKWLAVAAVVTLGSVTAAEAQPYYRNGPPPPPPPGYGYGYHHRHYHRPPPPPPPPWAYGHHRPHHWRGGPPPRGYRQGYERW</sequence>
<evidence type="ECO:0000256" key="2">
    <source>
        <dbReference type="SAM" id="SignalP"/>
    </source>
</evidence>
<protein>
    <submittedName>
        <fullName evidence="3">Uncharacterized protein</fullName>
    </submittedName>
</protein>
<gene>
    <name evidence="3" type="ORF">SAMN05216548_11155</name>
</gene>
<dbReference type="STRING" id="1855383.SAMN05216548_11155"/>
<feature type="signal peptide" evidence="2">
    <location>
        <begin position="1"/>
        <end position="26"/>
    </location>
</feature>
<dbReference type="AlphaFoldDB" id="A0A1H9LDL1"/>
<evidence type="ECO:0000313" key="4">
    <source>
        <dbReference type="Proteomes" id="UP000199647"/>
    </source>
</evidence>